<organism evidence="7 8">
    <name type="scientific">Salininema proteolyticum</name>
    <dbReference type="NCBI Taxonomy" id="1607685"/>
    <lineage>
        <taxon>Bacteria</taxon>
        <taxon>Bacillati</taxon>
        <taxon>Actinomycetota</taxon>
        <taxon>Actinomycetes</taxon>
        <taxon>Glycomycetales</taxon>
        <taxon>Glycomycetaceae</taxon>
        <taxon>Salininema</taxon>
    </lineage>
</organism>
<keyword evidence="2 3" id="KW-0560">Oxidoreductase</keyword>
<dbReference type="CDD" id="cd07087">
    <property type="entry name" value="ALDH_F3-13-14_CALDH-like"/>
    <property type="match status" value="1"/>
</dbReference>
<dbReference type="Gene3D" id="3.40.309.10">
    <property type="entry name" value="Aldehyde Dehydrogenase, Chain A, domain 2"/>
    <property type="match status" value="1"/>
</dbReference>
<dbReference type="InterPro" id="IPR015590">
    <property type="entry name" value="Aldehyde_DH_dom"/>
</dbReference>
<dbReference type="SUPFAM" id="SSF53720">
    <property type="entry name" value="ALDH-like"/>
    <property type="match status" value="1"/>
</dbReference>
<evidence type="ECO:0000313" key="8">
    <source>
        <dbReference type="Proteomes" id="UP001595823"/>
    </source>
</evidence>
<proteinExistence type="inferred from homology"/>
<sequence>METEKTTDAVERLRAYFSAGKTKPIPWRQAQLDALLAMIEERGRDIADALEADLGKAAAESYLTEIDFTKAEIKHLRRHLSSWTRPKRTHTPSYLRPARSYTLLEPLGTVTVIGPFNYPFQLVLCPVAGALAAGNTVIVKPSEHSPATAELVEQLLVEYLDEEAVAVVQGGVEETSELLAQRVDHIFFTGSSRVGKIVAKAAAENLTGYTLELGGKSPAIVEPGSDLKAAANRIVWGKFTNAGQTCIAPDYVLAVGGCEEELTEELGEAVRRMFGNSPAESPDYGRIVNTDSFDRLARYLDDGKAAVGGGRNRDRLYIAPTVLTDVSVDSPVMREEIFGPILPVVPVETLEDAVGFVNRGEKPLSLYGFCASESSKRKLLTRTSSGAVGFGIPLAHCGVPGLPFGGVGHSGQGSYHGKYSLEAFSHRKSVLDKPLMPDTMAFVYAPWTSFKQKVMRKLM</sequence>
<feature type="active site" evidence="4">
    <location>
        <position position="212"/>
    </location>
</feature>
<protein>
    <recommendedName>
        <fullName evidence="3">Aldehyde dehydrogenase</fullName>
    </recommendedName>
</protein>
<comment type="caution">
    <text evidence="7">The sequence shown here is derived from an EMBL/GenBank/DDBJ whole genome shotgun (WGS) entry which is preliminary data.</text>
</comment>
<dbReference type="InterPro" id="IPR016162">
    <property type="entry name" value="Ald_DH_N"/>
</dbReference>
<keyword evidence="8" id="KW-1185">Reference proteome</keyword>
<dbReference type="PROSITE" id="PS00070">
    <property type="entry name" value="ALDEHYDE_DEHYDR_CYS"/>
    <property type="match status" value="1"/>
</dbReference>
<dbReference type="InterPro" id="IPR029510">
    <property type="entry name" value="Ald_DH_CS_GLU"/>
</dbReference>
<evidence type="ECO:0000256" key="4">
    <source>
        <dbReference type="PROSITE-ProRule" id="PRU10007"/>
    </source>
</evidence>
<name>A0ABV8TWR0_9ACTN</name>
<dbReference type="Proteomes" id="UP001595823">
    <property type="component" value="Unassembled WGS sequence"/>
</dbReference>
<dbReference type="InterPro" id="IPR016163">
    <property type="entry name" value="Ald_DH_C"/>
</dbReference>
<dbReference type="PIRSF" id="PIRSF036492">
    <property type="entry name" value="ALDH"/>
    <property type="match status" value="1"/>
</dbReference>
<evidence type="ECO:0000313" key="7">
    <source>
        <dbReference type="EMBL" id="MFC4334922.1"/>
    </source>
</evidence>
<dbReference type="InterPro" id="IPR012394">
    <property type="entry name" value="Aldehyde_DH_NAD(P)"/>
</dbReference>
<comment type="similarity">
    <text evidence="1 3 5">Belongs to the aldehyde dehydrogenase family.</text>
</comment>
<dbReference type="EMBL" id="JBHSDK010000010">
    <property type="protein sequence ID" value="MFC4334922.1"/>
    <property type="molecule type" value="Genomic_DNA"/>
</dbReference>
<feature type="domain" description="Aldehyde dehydrogenase" evidence="6">
    <location>
        <begin position="3"/>
        <end position="430"/>
    </location>
</feature>
<evidence type="ECO:0000256" key="3">
    <source>
        <dbReference type="PIRNR" id="PIRNR036492"/>
    </source>
</evidence>
<evidence type="ECO:0000256" key="2">
    <source>
        <dbReference type="ARBA" id="ARBA00023002"/>
    </source>
</evidence>
<evidence type="ECO:0000256" key="1">
    <source>
        <dbReference type="ARBA" id="ARBA00009986"/>
    </source>
</evidence>
<reference evidence="8" key="1">
    <citation type="journal article" date="2019" name="Int. J. Syst. Evol. Microbiol.">
        <title>The Global Catalogue of Microorganisms (GCM) 10K type strain sequencing project: providing services to taxonomists for standard genome sequencing and annotation.</title>
        <authorList>
            <consortium name="The Broad Institute Genomics Platform"/>
            <consortium name="The Broad Institute Genome Sequencing Center for Infectious Disease"/>
            <person name="Wu L."/>
            <person name="Ma J."/>
        </authorList>
    </citation>
    <scope>NUCLEOTIDE SEQUENCE [LARGE SCALE GENOMIC DNA]</scope>
    <source>
        <strain evidence="8">IBRC-M 10908</strain>
    </source>
</reference>
<evidence type="ECO:0000256" key="5">
    <source>
        <dbReference type="RuleBase" id="RU003345"/>
    </source>
</evidence>
<dbReference type="InterPro" id="IPR016161">
    <property type="entry name" value="Ald_DH/histidinol_DH"/>
</dbReference>
<dbReference type="PANTHER" id="PTHR43570:SF16">
    <property type="entry name" value="ALDEHYDE DEHYDROGENASE TYPE III, ISOFORM Q"/>
    <property type="match status" value="1"/>
</dbReference>
<dbReference type="PROSITE" id="PS00687">
    <property type="entry name" value="ALDEHYDE_DEHYDR_GLU"/>
    <property type="match status" value="1"/>
</dbReference>
<dbReference type="RefSeq" id="WP_380619092.1">
    <property type="nucleotide sequence ID" value="NZ_JBHSDK010000010.1"/>
</dbReference>
<dbReference type="Gene3D" id="3.40.605.10">
    <property type="entry name" value="Aldehyde Dehydrogenase, Chain A, domain 1"/>
    <property type="match status" value="1"/>
</dbReference>
<accession>A0ABV8TWR0</accession>
<dbReference type="PANTHER" id="PTHR43570">
    <property type="entry name" value="ALDEHYDE DEHYDROGENASE"/>
    <property type="match status" value="1"/>
</dbReference>
<dbReference type="InterPro" id="IPR016160">
    <property type="entry name" value="Ald_DH_CS_CYS"/>
</dbReference>
<gene>
    <name evidence="7" type="ORF">ACFPET_06900</name>
</gene>
<dbReference type="Pfam" id="PF00171">
    <property type="entry name" value="Aldedh"/>
    <property type="match status" value="1"/>
</dbReference>
<evidence type="ECO:0000259" key="6">
    <source>
        <dbReference type="Pfam" id="PF00171"/>
    </source>
</evidence>